<dbReference type="Gene3D" id="3.10.10.10">
    <property type="entry name" value="HIV Type 1 Reverse Transcriptase, subunit A, domain 1"/>
    <property type="match status" value="1"/>
</dbReference>
<dbReference type="OrthoDB" id="4502494at2759"/>
<evidence type="ECO:0000313" key="1">
    <source>
        <dbReference type="EMBL" id="EIT76232.1"/>
    </source>
</evidence>
<dbReference type="Gene3D" id="3.30.70.270">
    <property type="match status" value="1"/>
</dbReference>
<evidence type="ECO:0000313" key="2">
    <source>
        <dbReference type="Proteomes" id="UP000002812"/>
    </source>
</evidence>
<dbReference type="CDD" id="cd01647">
    <property type="entry name" value="RT_LTR"/>
    <property type="match status" value="1"/>
</dbReference>
<dbReference type="InterPro" id="IPR053134">
    <property type="entry name" value="RNA-dir_DNA_polymerase"/>
</dbReference>
<dbReference type="AlphaFoldDB" id="I7ZVY8"/>
<dbReference type="HOGENOM" id="CLU_000384_35_2_1"/>
<proteinExistence type="predicted"/>
<organism evidence="1 2">
    <name type="scientific">Aspergillus oryzae (strain 3.042)</name>
    <name type="common">Yellow koji mold</name>
    <dbReference type="NCBI Taxonomy" id="1160506"/>
    <lineage>
        <taxon>Eukaryota</taxon>
        <taxon>Fungi</taxon>
        <taxon>Dikarya</taxon>
        <taxon>Ascomycota</taxon>
        <taxon>Pezizomycotina</taxon>
        <taxon>Eurotiomycetes</taxon>
        <taxon>Eurotiomycetidae</taxon>
        <taxon>Eurotiales</taxon>
        <taxon>Aspergillaceae</taxon>
        <taxon>Aspergillus</taxon>
        <taxon>Aspergillus subgen. Circumdati</taxon>
    </lineage>
</organism>
<reference evidence="1 2" key="1">
    <citation type="journal article" date="2012" name="Eukaryot. Cell">
        <title>Draft genome sequence of Aspergillus oryzae strain 3.042.</title>
        <authorList>
            <person name="Zhao G."/>
            <person name="Yao Y."/>
            <person name="Qi W."/>
            <person name="Wang C."/>
            <person name="Hou L."/>
            <person name="Zeng B."/>
            <person name="Cao X."/>
        </authorList>
    </citation>
    <scope>NUCLEOTIDE SEQUENCE [LARGE SCALE GENOMIC DNA]</scope>
    <source>
        <strain evidence="1 2">3.042</strain>
    </source>
</reference>
<dbReference type="SUPFAM" id="SSF56672">
    <property type="entry name" value="DNA/RNA polymerases"/>
    <property type="match status" value="1"/>
</dbReference>
<dbReference type="InterPro" id="IPR043128">
    <property type="entry name" value="Rev_trsase/Diguanyl_cyclase"/>
</dbReference>
<dbReference type="Proteomes" id="UP000002812">
    <property type="component" value="Unassembled WGS sequence"/>
</dbReference>
<dbReference type="PANTHER" id="PTHR24559">
    <property type="entry name" value="TRANSPOSON TY3-I GAG-POL POLYPROTEIN"/>
    <property type="match status" value="1"/>
</dbReference>
<dbReference type="InterPro" id="IPR043502">
    <property type="entry name" value="DNA/RNA_pol_sf"/>
</dbReference>
<comment type="caution">
    <text evidence="1">The sequence shown here is derived from an EMBL/GenBank/DDBJ whole genome shotgun (WGS) entry which is preliminary data.</text>
</comment>
<dbReference type="PANTHER" id="PTHR24559:SF444">
    <property type="entry name" value="REVERSE TRANSCRIPTASE DOMAIN-CONTAINING PROTEIN"/>
    <property type="match status" value="1"/>
</dbReference>
<gene>
    <name evidence="1" type="ORF">Ao3042_07678</name>
</gene>
<reference evidence="2" key="2">
    <citation type="submission" date="2012-06" db="EMBL/GenBank/DDBJ databases">
        <title>Comparative genomic analyses of Aspergillus oryzae 3.042 and A. oryzae RIB40 for soy-sauce fermentation.</title>
        <authorList>
            <person name="Zhao G."/>
            <person name="Hou L."/>
            <person name="Wang C."/>
            <person name="Cao X."/>
        </authorList>
    </citation>
    <scope>NUCLEOTIDE SEQUENCE [LARGE SCALE GENOMIC DNA]</scope>
    <source>
        <strain evidence="2">3.042</strain>
    </source>
</reference>
<protein>
    <submittedName>
        <fullName evidence="1">Retrotransposon polyprotein, putative</fullName>
    </submittedName>
</protein>
<dbReference type="EMBL" id="AKHY01000168">
    <property type="protein sequence ID" value="EIT76232.1"/>
    <property type="molecule type" value="Genomic_DNA"/>
</dbReference>
<accession>I7ZVY8</accession>
<sequence>MYLMENLKKSFIILPTAPFAYPILMAKKPGGGLRFCVDYRKLNSVTKKDCYPLLLVEELLGRISRGKIYTKLDISEDLTTFRTRYGMYRY</sequence>
<name>I7ZVY8_ASPO3</name>